<feature type="domain" description="HD/PDEase" evidence="8">
    <location>
        <begin position="29"/>
        <end position="144"/>
    </location>
</feature>
<comment type="subunit">
    <text evidence="4">Homodimer.</text>
</comment>
<dbReference type="PANTHER" id="PTHR11845:SF13">
    <property type="entry name" value="5'-DEOXYNUCLEOTIDASE HDDC2"/>
    <property type="match status" value="1"/>
</dbReference>
<dbReference type="InterPro" id="IPR006674">
    <property type="entry name" value="HD_domain"/>
</dbReference>
<protein>
    <recommendedName>
        <fullName evidence="5">5'-deoxynucleotidase</fullName>
        <ecNumber evidence="5">3.1.3.89</ecNumber>
    </recommendedName>
</protein>
<evidence type="ECO:0000256" key="3">
    <source>
        <dbReference type="ARBA" id="ARBA00001941"/>
    </source>
</evidence>
<dbReference type="Gene3D" id="1.10.3210.10">
    <property type="entry name" value="Hypothetical protein af1432"/>
    <property type="match status" value="1"/>
</dbReference>
<proteinExistence type="predicted"/>
<dbReference type="EMBL" id="DVFT01000113">
    <property type="protein sequence ID" value="HIQ96426.1"/>
    <property type="molecule type" value="Genomic_DNA"/>
</dbReference>
<evidence type="ECO:0000256" key="5">
    <source>
        <dbReference type="ARBA" id="ARBA00012964"/>
    </source>
</evidence>
<evidence type="ECO:0000313" key="10">
    <source>
        <dbReference type="Proteomes" id="UP000886886"/>
    </source>
</evidence>
<comment type="caution">
    <text evidence="9">The sequence shown here is derived from an EMBL/GenBank/DDBJ whole genome shotgun (WGS) entry which is preliminary data.</text>
</comment>
<dbReference type="AlphaFoldDB" id="A0A9D1D0F3"/>
<reference evidence="9" key="1">
    <citation type="submission" date="2020-10" db="EMBL/GenBank/DDBJ databases">
        <authorList>
            <person name="Gilroy R."/>
        </authorList>
    </citation>
    <scope>NUCLEOTIDE SEQUENCE</scope>
    <source>
        <strain evidence="9">ChiSjej3B21-11622</strain>
    </source>
</reference>
<dbReference type="SUPFAM" id="SSF109604">
    <property type="entry name" value="HD-domain/PDEase-like"/>
    <property type="match status" value="1"/>
</dbReference>
<reference evidence="9" key="2">
    <citation type="journal article" date="2021" name="PeerJ">
        <title>Extensive microbial diversity within the chicken gut microbiome revealed by metagenomics and culture.</title>
        <authorList>
            <person name="Gilroy R."/>
            <person name="Ravi A."/>
            <person name="Getino M."/>
            <person name="Pursley I."/>
            <person name="Horton D.L."/>
            <person name="Alikhan N.F."/>
            <person name="Baker D."/>
            <person name="Gharbi K."/>
            <person name="Hall N."/>
            <person name="Watson M."/>
            <person name="Adriaenssens E.M."/>
            <person name="Foster-Nyarko E."/>
            <person name="Jarju S."/>
            <person name="Secka A."/>
            <person name="Antonio M."/>
            <person name="Oren A."/>
            <person name="Chaudhuri R.R."/>
            <person name="La Ragione R."/>
            <person name="Hildebrand F."/>
            <person name="Pallen M.J."/>
        </authorList>
    </citation>
    <scope>NUCLEOTIDE SEQUENCE</scope>
    <source>
        <strain evidence="9">ChiSjej3B21-11622</strain>
    </source>
</reference>
<dbReference type="InterPro" id="IPR039356">
    <property type="entry name" value="YfbR/HDDC2"/>
</dbReference>
<keyword evidence="6" id="KW-0479">Metal-binding</keyword>
<comment type="cofactor">
    <cofactor evidence="2">
        <name>Mn(2+)</name>
        <dbReference type="ChEBI" id="CHEBI:29035"/>
    </cofactor>
</comment>
<dbReference type="Pfam" id="PF13023">
    <property type="entry name" value="HD_3"/>
    <property type="match status" value="1"/>
</dbReference>
<keyword evidence="7" id="KW-0378">Hydrolase</keyword>
<evidence type="ECO:0000259" key="8">
    <source>
        <dbReference type="SMART" id="SM00471"/>
    </source>
</evidence>
<dbReference type="GO" id="GO:0002953">
    <property type="term" value="F:5'-deoxynucleotidase activity"/>
    <property type="evidence" value="ECO:0007669"/>
    <property type="project" value="UniProtKB-EC"/>
</dbReference>
<dbReference type="GO" id="GO:0005737">
    <property type="term" value="C:cytoplasm"/>
    <property type="evidence" value="ECO:0007669"/>
    <property type="project" value="TreeGrafter"/>
</dbReference>
<gene>
    <name evidence="9" type="ORF">IAB26_07685</name>
</gene>
<dbReference type="SMART" id="SM00471">
    <property type="entry name" value="HDc"/>
    <property type="match status" value="1"/>
</dbReference>
<sequence length="190" mass="22807">MEIRRYLDILHLAEQMKNNVRHSWTSSGRRESVAEHTFRLILMAYFVKDEFQEADMEKVMKMCLFHDFGEAFTGDIPTFEKDGTDEEREQKAVNGWIETLPEPYRMELRELFSEMEERTTLEAKIYRALDKMEALIQHNEAEIQTWLPLEYTLQMTYGEREVQFSDYMKRLKAMVNEDSRRKIEEAKAKE</sequence>
<organism evidence="9 10">
    <name type="scientific">Candidatus Limivivens merdigallinarum</name>
    <dbReference type="NCBI Taxonomy" id="2840859"/>
    <lineage>
        <taxon>Bacteria</taxon>
        <taxon>Bacillati</taxon>
        <taxon>Bacillota</taxon>
        <taxon>Clostridia</taxon>
        <taxon>Lachnospirales</taxon>
        <taxon>Lachnospiraceae</taxon>
        <taxon>Lachnospiraceae incertae sedis</taxon>
        <taxon>Candidatus Limivivens</taxon>
    </lineage>
</organism>
<dbReference type="GO" id="GO:0046872">
    <property type="term" value="F:metal ion binding"/>
    <property type="evidence" value="ECO:0007669"/>
    <property type="project" value="UniProtKB-KW"/>
</dbReference>
<comment type="cofactor">
    <cofactor evidence="3">
        <name>Co(2+)</name>
        <dbReference type="ChEBI" id="CHEBI:48828"/>
    </cofactor>
</comment>
<dbReference type="PANTHER" id="PTHR11845">
    <property type="entry name" value="5'-DEOXYNUCLEOTIDASE HDDC2"/>
    <property type="match status" value="1"/>
</dbReference>
<comment type="catalytic activity">
    <reaction evidence="1">
        <text>a 2'-deoxyribonucleoside 5'-phosphate + H2O = a 2'-deoxyribonucleoside + phosphate</text>
        <dbReference type="Rhea" id="RHEA:36167"/>
        <dbReference type="ChEBI" id="CHEBI:15377"/>
        <dbReference type="ChEBI" id="CHEBI:18274"/>
        <dbReference type="ChEBI" id="CHEBI:43474"/>
        <dbReference type="ChEBI" id="CHEBI:65317"/>
        <dbReference type="EC" id="3.1.3.89"/>
    </reaction>
</comment>
<evidence type="ECO:0000256" key="2">
    <source>
        <dbReference type="ARBA" id="ARBA00001936"/>
    </source>
</evidence>
<evidence type="ECO:0000313" key="9">
    <source>
        <dbReference type="EMBL" id="HIQ96426.1"/>
    </source>
</evidence>
<evidence type="ECO:0000256" key="6">
    <source>
        <dbReference type="ARBA" id="ARBA00022723"/>
    </source>
</evidence>
<dbReference type="EC" id="3.1.3.89" evidence="5"/>
<evidence type="ECO:0000256" key="1">
    <source>
        <dbReference type="ARBA" id="ARBA00001638"/>
    </source>
</evidence>
<accession>A0A9D1D0F3</accession>
<dbReference type="InterPro" id="IPR003607">
    <property type="entry name" value="HD/PDEase_dom"/>
</dbReference>
<evidence type="ECO:0000256" key="4">
    <source>
        <dbReference type="ARBA" id="ARBA00011738"/>
    </source>
</evidence>
<evidence type="ECO:0000256" key="7">
    <source>
        <dbReference type="ARBA" id="ARBA00022801"/>
    </source>
</evidence>
<name>A0A9D1D0F3_9FIRM</name>
<dbReference type="Proteomes" id="UP000886886">
    <property type="component" value="Unassembled WGS sequence"/>
</dbReference>